<proteinExistence type="inferred from homology"/>
<dbReference type="InterPro" id="IPR050792">
    <property type="entry name" value="ADP-ribosylglycohydrolase"/>
</dbReference>
<dbReference type="InterPro" id="IPR005502">
    <property type="entry name" value="Ribosyl_crysJ1"/>
</dbReference>
<dbReference type="InterPro" id="IPR036705">
    <property type="entry name" value="Ribosyl_crysJ1_sf"/>
</dbReference>
<dbReference type="SUPFAM" id="SSF101478">
    <property type="entry name" value="ADP-ribosylglycohydrolase"/>
    <property type="match status" value="1"/>
</dbReference>
<evidence type="ECO:0000313" key="9">
    <source>
        <dbReference type="EMBL" id="KAH3863497.1"/>
    </source>
</evidence>
<keyword evidence="8" id="KW-0479">Metal-binding</keyword>
<organism evidence="9 10">
    <name type="scientific">Dreissena polymorpha</name>
    <name type="common">Zebra mussel</name>
    <name type="synonym">Mytilus polymorpha</name>
    <dbReference type="NCBI Taxonomy" id="45954"/>
    <lineage>
        <taxon>Eukaryota</taxon>
        <taxon>Metazoa</taxon>
        <taxon>Spiralia</taxon>
        <taxon>Lophotrochozoa</taxon>
        <taxon>Mollusca</taxon>
        <taxon>Bivalvia</taxon>
        <taxon>Autobranchia</taxon>
        <taxon>Heteroconchia</taxon>
        <taxon>Euheterodonta</taxon>
        <taxon>Imparidentia</taxon>
        <taxon>Neoheterodontei</taxon>
        <taxon>Myida</taxon>
        <taxon>Dreissenoidea</taxon>
        <taxon>Dreissenidae</taxon>
        <taxon>Dreissena</taxon>
    </lineage>
</organism>
<dbReference type="FunFam" id="1.10.4080.10:FF:000002">
    <property type="entry name" value="ADP-ribosylarginine hydrolase isoform X1"/>
    <property type="match status" value="1"/>
</dbReference>
<keyword evidence="10" id="KW-1185">Reference proteome</keyword>
<feature type="binding site" evidence="8">
    <location>
        <position position="71"/>
    </location>
    <ligand>
        <name>Mg(2+)</name>
        <dbReference type="ChEBI" id="CHEBI:18420"/>
        <label>1</label>
    </ligand>
</feature>
<dbReference type="Pfam" id="PF03747">
    <property type="entry name" value="ADP_ribosyl_GH"/>
    <property type="match status" value="1"/>
</dbReference>
<evidence type="ECO:0000256" key="6">
    <source>
        <dbReference type="ARBA" id="ARBA00049798"/>
    </source>
</evidence>
<reference evidence="9" key="1">
    <citation type="journal article" date="2019" name="bioRxiv">
        <title>The Genome of the Zebra Mussel, Dreissena polymorpha: A Resource for Invasive Species Research.</title>
        <authorList>
            <person name="McCartney M.A."/>
            <person name="Auch B."/>
            <person name="Kono T."/>
            <person name="Mallez S."/>
            <person name="Zhang Y."/>
            <person name="Obille A."/>
            <person name="Becker A."/>
            <person name="Abrahante J.E."/>
            <person name="Garbe J."/>
            <person name="Badalamenti J.P."/>
            <person name="Herman A."/>
            <person name="Mangelson H."/>
            <person name="Liachko I."/>
            <person name="Sullivan S."/>
            <person name="Sone E.D."/>
            <person name="Koren S."/>
            <person name="Silverstein K.A.T."/>
            <person name="Beckman K.B."/>
            <person name="Gohl D.M."/>
        </authorList>
    </citation>
    <scope>NUCLEOTIDE SEQUENCE</scope>
    <source>
        <strain evidence="9">Duluth1</strain>
        <tissue evidence="9">Whole animal</tissue>
    </source>
</reference>
<keyword evidence="8" id="KW-0460">Magnesium</keyword>
<comment type="cofactor">
    <cofactor evidence="8">
        <name>Mg(2+)</name>
        <dbReference type="ChEBI" id="CHEBI:18420"/>
    </cofactor>
    <text evidence="8">Binds 2 magnesium ions per subunit.</text>
</comment>
<dbReference type="Proteomes" id="UP000828390">
    <property type="component" value="Unassembled WGS sequence"/>
</dbReference>
<protein>
    <recommendedName>
        <fullName evidence="5">ADP-ribosylhydrolase ARH1</fullName>
        <ecNumber evidence="4">3.2.2.19</ecNumber>
    </recommendedName>
    <alternativeName>
        <fullName evidence="6">ADP-ribose-L-arginine cleaving enzyme</fullName>
    </alternativeName>
    <alternativeName>
        <fullName evidence="7">[Protein ADP-ribosylarginine] hydrolase</fullName>
    </alternativeName>
</protein>
<dbReference type="PANTHER" id="PTHR16222:SF26">
    <property type="entry name" value="ADP-RIBOSYLHYDROLASE ARH1"/>
    <property type="match status" value="1"/>
</dbReference>
<feature type="binding site" evidence="8">
    <location>
        <position position="72"/>
    </location>
    <ligand>
        <name>Mg(2+)</name>
        <dbReference type="ChEBI" id="CHEBI:18420"/>
        <label>1</label>
    </ligand>
</feature>
<feature type="binding site" evidence="8">
    <location>
        <position position="70"/>
    </location>
    <ligand>
        <name>Mg(2+)</name>
        <dbReference type="ChEBI" id="CHEBI:18420"/>
        <label>1</label>
    </ligand>
</feature>
<dbReference type="PANTHER" id="PTHR16222">
    <property type="entry name" value="ADP-RIBOSYLGLYCOHYDROLASE"/>
    <property type="match status" value="1"/>
</dbReference>
<dbReference type="EC" id="3.2.2.19" evidence="4"/>
<gene>
    <name evidence="9" type="ORF">DPMN_026486</name>
</gene>
<dbReference type="GO" id="GO:0046872">
    <property type="term" value="F:metal ion binding"/>
    <property type="evidence" value="ECO:0007669"/>
    <property type="project" value="UniProtKB-KW"/>
</dbReference>
<sequence length="435" mass="48837">MGGNAVVRKTEARMMQRYEAAMVLGAVGDALGYFHGRWEFERSGKKINEELNAMGGLEKLKVSGQKWIVSDDTVMHIATGKALVQHGLGGNFDELYKKIATQYKACMMDMKDRAPGQTCIQWCEYIDPNKPEGWRIPFNPRGGGCGAAMRAMCIGLRYPNPDEKEALIKVSIEAGRMTHHHPTGYLGSLASAMFMSYAIQRKPVREWGAALMKVVEIAREYIINEGDYIDDNLEHWFYFTSRWNEYLHMRAIADEKSEPVFPENYETDVTKRDQFYSEISYGGWGGSSGHDAPLIAYDAVLACHGDWTTLCEWAMFHGGDSDSTGIIAGCLFGALYGFDGVPDGNHSDVEKRAELVEIGVQLSYLAIGETSVFRWIHDMFFLLPSKLFSFLRWIYDIFCLFSSKLLNLIKFCVGKVVGGTRLIFGGLRRIFGGLS</sequence>
<dbReference type="GO" id="GO:0003875">
    <property type="term" value="F:ADP-ribosylarginine hydrolase activity"/>
    <property type="evidence" value="ECO:0007669"/>
    <property type="project" value="UniProtKB-EC"/>
</dbReference>
<feature type="binding site" evidence="8">
    <location>
        <position position="323"/>
    </location>
    <ligand>
        <name>Mg(2+)</name>
        <dbReference type="ChEBI" id="CHEBI:18420"/>
        <label>1</label>
    </ligand>
</feature>
<evidence type="ECO:0000256" key="8">
    <source>
        <dbReference type="PIRSR" id="PIRSR605502-1"/>
    </source>
</evidence>
<name>A0A9D4LR80_DREPO</name>
<evidence type="ECO:0000313" key="10">
    <source>
        <dbReference type="Proteomes" id="UP000828390"/>
    </source>
</evidence>
<comment type="similarity">
    <text evidence="1">Belongs to the ADP-ribosylglycohydrolase family.</text>
</comment>
<evidence type="ECO:0000256" key="5">
    <source>
        <dbReference type="ARBA" id="ARBA00049773"/>
    </source>
</evidence>
<evidence type="ECO:0000256" key="7">
    <source>
        <dbReference type="ARBA" id="ARBA00049810"/>
    </source>
</evidence>
<comment type="function">
    <text evidence="3">Specifically acts as an arginine mono-ADP-ribosylhydrolase by mediating the removal of mono-ADP-ribose attached to arginine residues on proteins.</text>
</comment>
<evidence type="ECO:0000256" key="1">
    <source>
        <dbReference type="ARBA" id="ARBA00010702"/>
    </source>
</evidence>
<dbReference type="OrthoDB" id="10250509at2759"/>
<feature type="binding site" evidence="8">
    <location>
        <position position="320"/>
    </location>
    <ligand>
        <name>Mg(2+)</name>
        <dbReference type="ChEBI" id="CHEBI:18420"/>
        <label>1</label>
    </ligand>
</feature>
<dbReference type="EMBL" id="JAIWYP010000002">
    <property type="protein sequence ID" value="KAH3863497.1"/>
    <property type="molecule type" value="Genomic_DNA"/>
</dbReference>
<evidence type="ECO:0000256" key="4">
    <source>
        <dbReference type="ARBA" id="ARBA00049725"/>
    </source>
</evidence>
<dbReference type="AlphaFoldDB" id="A0A9D4LR80"/>
<reference evidence="9" key="2">
    <citation type="submission" date="2020-11" db="EMBL/GenBank/DDBJ databases">
        <authorList>
            <person name="McCartney M.A."/>
            <person name="Auch B."/>
            <person name="Kono T."/>
            <person name="Mallez S."/>
            <person name="Becker A."/>
            <person name="Gohl D.M."/>
            <person name="Silverstein K.A.T."/>
            <person name="Koren S."/>
            <person name="Bechman K.B."/>
            <person name="Herman A."/>
            <person name="Abrahante J.E."/>
            <person name="Garbe J."/>
        </authorList>
    </citation>
    <scope>NUCLEOTIDE SEQUENCE</scope>
    <source>
        <strain evidence="9">Duluth1</strain>
        <tissue evidence="9">Whole animal</tissue>
    </source>
</reference>
<evidence type="ECO:0000256" key="2">
    <source>
        <dbReference type="ARBA" id="ARBA00022801"/>
    </source>
</evidence>
<dbReference type="Gene3D" id="1.10.4080.10">
    <property type="entry name" value="ADP-ribosylation/Crystallin J1"/>
    <property type="match status" value="1"/>
</dbReference>
<keyword evidence="2" id="KW-0378">Hydrolase</keyword>
<feature type="binding site" evidence="8">
    <location>
        <position position="322"/>
    </location>
    <ligand>
        <name>Mg(2+)</name>
        <dbReference type="ChEBI" id="CHEBI:18420"/>
        <label>1</label>
    </ligand>
</feature>
<accession>A0A9D4LR80</accession>
<evidence type="ECO:0000256" key="3">
    <source>
        <dbReference type="ARBA" id="ARBA00049582"/>
    </source>
</evidence>
<comment type="caution">
    <text evidence="9">The sequence shown here is derived from an EMBL/GenBank/DDBJ whole genome shotgun (WGS) entry which is preliminary data.</text>
</comment>